<dbReference type="InterPro" id="IPR016130">
    <property type="entry name" value="Tyr_Pase_AS"/>
</dbReference>
<dbReference type="InterPro" id="IPR000387">
    <property type="entry name" value="Tyr_Pase_dom"/>
</dbReference>
<dbReference type="SMART" id="SM01301">
    <property type="entry name" value="PTPlike_phytase"/>
    <property type="match status" value="1"/>
</dbReference>
<reference evidence="3 4" key="1">
    <citation type="submission" date="2018-08" db="EMBL/GenBank/DDBJ databases">
        <title>A genome reference for cultivated species of the human gut microbiota.</title>
        <authorList>
            <person name="Zou Y."/>
            <person name="Xue W."/>
            <person name="Luo G."/>
        </authorList>
    </citation>
    <scope>NUCLEOTIDE SEQUENCE [LARGE SCALE GENOMIC DNA]</scope>
    <source>
        <strain evidence="3 4">AM25-21AC</strain>
    </source>
</reference>
<proteinExistence type="predicted"/>
<name>A0A414NTR3_9FIRM</name>
<feature type="chain" id="PRO_5019585875" evidence="1">
    <location>
        <begin position="34"/>
        <end position="323"/>
    </location>
</feature>
<dbReference type="AlphaFoldDB" id="A0A414NTR3"/>
<organism evidence="3 4">
    <name type="scientific">Mitsuokella multacida</name>
    <dbReference type="NCBI Taxonomy" id="52226"/>
    <lineage>
        <taxon>Bacteria</taxon>
        <taxon>Bacillati</taxon>
        <taxon>Bacillota</taxon>
        <taxon>Negativicutes</taxon>
        <taxon>Selenomonadales</taxon>
        <taxon>Selenomonadaceae</taxon>
        <taxon>Mitsuokella</taxon>
    </lineage>
</organism>
<accession>A0A414NTR3</accession>
<dbReference type="EMBL" id="QRHE01000016">
    <property type="protein sequence ID" value="RHF50423.1"/>
    <property type="molecule type" value="Genomic_DNA"/>
</dbReference>
<dbReference type="PROSITE" id="PS00383">
    <property type="entry name" value="TYR_PHOSPHATASE_1"/>
    <property type="match status" value="1"/>
</dbReference>
<dbReference type="Gene3D" id="3.90.190.10">
    <property type="entry name" value="Protein tyrosine phosphatase superfamily"/>
    <property type="match status" value="1"/>
</dbReference>
<evidence type="ECO:0000256" key="1">
    <source>
        <dbReference type="SAM" id="SignalP"/>
    </source>
</evidence>
<sequence length="323" mass="36783">MKEEDVSMNYSGISKRIAALTVAAMLSTAAAFAAEPAPGVQILKYDRPAAVSEMPANFRTAQSQYKTAKDGIYPSREGLDNLRQSGSSFFSKNEFKELLKHVPAKDLVVIDLRNESHGYINDDGISWYSRYKTFNKGQSAKEIDRREKSMLETAKMNQDVDVATLDKHKDIASQKVEHVNSVQTEEQFVKSMGVKYYRVPVMDYSAPTPANVDEFLAIYKKLPKNAWIHVHCEAGVGRTTIFLSLMDMIKNADKLSYDDIMTREVLLGGQDVRKSAETTKDAYKKENYPKRALFTRHFYEYVKANPQLKKSYTQWTKENGFEF</sequence>
<dbReference type="SUPFAM" id="SSF52799">
    <property type="entry name" value="(Phosphotyrosine protein) phosphatases II"/>
    <property type="match status" value="1"/>
</dbReference>
<dbReference type="OrthoDB" id="21920at2"/>
<evidence type="ECO:0000259" key="2">
    <source>
        <dbReference type="PROSITE" id="PS50056"/>
    </source>
</evidence>
<dbReference type="Proteomes" id="UP000283442">
    <property type="component" value="Unassembled WGS sequence"/>
</dbReference>
<feature type="domain" description="Tyrosine specific protein phosphatases" evidence="2">
    <location>
        <begin position="213"/>
        <end position="284"/>
    </location>
</feature>
<dbReference type="Gene3D" id="3.30.70.1690">
    <property type="match status" value="1"/>
</dbReference>
<dbReference type="Pfam" id="PF14566">
    <property type="entry name" value="PTPlike_phytase"/>
    <property type="match status" value="1"/>
</dbReference>
<comment type="caution">
    <text evidence="3">The sequence shown here is derived from an EMBL/GenBank/DDBJ whole genome shotgun (WGS) entry which is preliminary data.</text>
</comment>
<dbReference type="PROSITE" id="PS50056">
    <property type="entry name" value="TYR_PHOSPHATASE_2"/>
    <property type="match status" value="1"/>
</dbReference>
<protein>
    <submittedName>
        <fullName evidence="3">Protein tyrosine phosphatase</fullName>
    </submittedName>
</protein>
<dbReference type="InterPro" id="IPR029021">
    <property type="entry name" value="Prot-tyrosine_phosphatase-like"/>
</dbReference>
<gene>
    <name evidence="3" type="ORF">DW674_11145</name>
</gene>
<keyword evidence="1" id="KW-0732">Signal</keyword>
<evidence type="ECO:0000313" key="4">
    <source>
        <dbReference type="Proteomes" id="UP000283442"/>
    </source>
</evidence>
<feature type="signal peptide" evidence="1">
    <location>
        <begin position="1"/>
        <end position="33"/>
    </location>
</feature>
<evidence type="ECO:0000313" key="3">
    <source>
        <dbReference type="EMBL" id="RHF50423.1"/>
    </source>
</evidence>